<gene>
    <name evidence="2" type="ORF">HMPREF3192_00790</name>
</gene>
<protein>
    <submittedName>
        <fullName evidence="2">Uncharacterized protein</fullName>
    </submittedName>
</protein>
<evidence type="ECO:0000313" key="3">
    <source>
        <dbReference type="Proteomes" id="UP000070675"/>
    </source>
</evidence>
<proteinExistence type="predicted"/>
<name>A0A133XUS6_9ACTN</name>
<comment type="caution">
    <text evidence="2">The sequence shown here is derived from an EMBL/GenBank/DDBJ whole genome shotgun (WGS) entry which is preliminary data.</text>
</comment>
<reference evidence="3" key="1">
    <citation type="submission" date="2016-01" db="EMBL/GenBank/DDBJ databases">
        <authorList>
            <person name="Mitreva M."/>
            <person name="Pepin K.H."/>
            <person name="Mihindukulasuriya K.A."/>
            <person name="Fulton R."/>
            <person name="Fronick C."/>
            <person name="O'Laughlin M."/>
            <person name="Miner T."/>
            <person name="Herter B."/>
            <person name="Rosa B.A."/>
            <person name="Cordes M."/>
            <person name="Tomlinson C."/>
            <person name="Wollam A."/>
            <person name="Palsikar V.B."/>
            <person name="Mardis E.R."/>
            <person name="Wilson R.K."/>
        </authorList>
    </citation>
    <scope>NUCLEOTIDE SEQUENCE [LARGE SCALE GENOMIC DNA]</scope>
    <source>
        <strain evidence="3">DNF00019</strain>
    </source>
</reference>
<feature type="region of interest" description="Disordered" evidence="1">
    <location>
        <begin position="29"/>
        <end position="53"/>
    </location>
</feature>
<dbReference type="AlphaFoldDB" id="A0A133XUS6"/>
<keyword evidence="3" id="KW-1185">Reference proteome</keyword>
<dbReference type="EMBL" id="LSCR01000012">
    <property type="protein sequence ID" value="KXB34691.1"/>
    <property type="molecule type" value="Genomic_DNA"/>
</dbReference>
<organism evidence="2 3">
    <name type="scientific">Atopobium deltae</name>
    <dbReference type="NCBI Taxonomy" id="1393034"/>
    <lineage>
        <taxon>Bacteria</taxon>
        <taxon>Bacillati</taxon>
        <taxon>Actinomycetota</taxon>
        <taxon>Coriobacteriia</taxon>
        <taxon>Coriobacteriales</taxon>
        <taxon>Atopobiaceae</taxon>
        <taxon>Atopobium</taxon>
    </lineage>
</organism>
<evidence type="ECO:0000313" key="2">
    <source>
        <dbReference type="EMBL" id="KXB34691.1"/>
    </source>
</evidence>
<evidence type="ECO:0000256" key="1">
    <source>
        <dbReference type="SAM" id="MobiDB-lite"/>
    </source>
</evidence>
<sequence length="53" mass="5518">MRSAINSELAVRMAEPIAPIMSERVVRAEDPAPGVRGVPDARSASDVLDAADG</sequence>
<dbReference type="Proteomes" id="UP000070675">
    <property type="component" value="Unassembled WGS sequence"/>
</dbReference>
<accession>A0A133XUS6</accession>